<evidence type="ECO:0000313" key="3">
    <source>
        <dbReference type="Proteomes" id="UP000245890"/>
    </source>
</evidence>
<comment type="caution">
    <text evidence="2">The sequence shown here is derived from an EMBL/GenBank/DDBJ whole genome shotgun (WGS) entry which is preliminary data.</text>
</comment>
<dbReference type="EMBL" id="QENQ01000001">
    <property type="protein sequence ID" value="PVX30729.1"/>
    <property type="molecule type" value="Genomic_DNA"/>
</dbReference>
<feature type="region of interest" description="Disordered" evidence="1">
    <location>
        <begin position="52"/>
        <end position="96"/>
    </location>
</feature>
<evidence type="ECO:0000313" key="2">
    <source>
        <dbReference type="EMBL" id="PVX30729.1"/>
    </source>
</evidence>
<proteinExistence type="predicted"/>
<dbReference type="Proteomes" id="UP000245890">
    <property type="component" value="Unassembled WGS sequence"/>
</dbReference>
<organism evidence="2 3">
    <name type="scientific">Sphingomonas pokkalii</name>
    <dbReference type="NCBI Taxonomy" id="2175090"/>
    <lineage>
        <taxon>Bacteria</taxon>
        <taxon>Pseudomonadati</taxon>
        <taxon>Pseudomonadota</taxon>
        <taxon>Alphaproteobacteria</taxon>
        <taxon>Sphingomonadales</taxon>
        <taxon>Sphingomonadaceae</taxon>
        <taxon>Sphingomonas</taxon>
    </lineage>
</organism>
<reference evidence="2 3" key="1">
    <citation type="submission" date="2018-05" db="EMBL/GenBank/DDBJ databases">
        <title>Description of Sphingomonas pokkalii sp nov, isolated from the rhizosphere of saline tolerant pokkali rice and its draft genome analysis.</title>
        <authorList>
            <person name="Menon R."/>
            <person name="Kumari S."/>
            <person name="Rameshkumar N."/>
        </authorList>
    </citation>
    <scope>NUCLEOTIDE SEQUENCE [LARGE SCALE GENOMIC DNA]</scope>
    <source>
        <strain evidence="2 3">L3B27</strain>
    </source>
</reference>
<keyword evidence="3" id="KW-1185">Reference proteome</keyword>
<name>A0A2U0SHA2_9SPHN</name>
<protein>
    <submittedName>
        <fullName evidence="2">Uncharacterized protein</fullName>
    </submittedName>
</protein>
<dbReference type="OrthoDB" id="7585421at2"/>
<accession>A0A2U0SHA2</accession>
<feature type="compositionally biased region" description="Basic and acidic residues" evidence="1">
    <location>
        <begin position="83"/>
        <end position="96"/>
    </location>
</feature>
<evidence type="ECO:0000256" key="1">
    <source>
        <dbReference type="SAM" id="MobiDB-lite"/>
    </source>
</evidence>
<gene>
    <name evidence="2" type="ORF">DD559_16450</name>
</gene>
<sequence>MQRVRVGMTGLAAVILLIAVVSVIYSSANREAPVSAAGASNAAVVANLTGSDNVSAEKGRDEPLAELGVAPGTDSTDPTAQDLAREQAHRQDSAGR</sequence>
<dbReference type="AlphaFoldDB" id="A0A2U0SHA2"/>